<evidence type="ECO:0000313" key="1">
    <source>
        <dbReference type="EMBL" id="MBB4151423.1"/>
    </source>
</evidence>
<keyword evidence="2" id="KW-1185">Reference proteome</keyword>
<protein>
    <submittedName>
        <fullName evidence="1">Uncharacterized protein</fullName>
    </submittedName>
</protein>
<sequence>MRSEPDSPLPTHFVVPAQAGIDLPAWSPDASLGDGFPLSRE</sequence>
<name>A0A7W6PXZ6_9SPHN</name>
<proteinExistence type="predicted"/>
<dbReference type="EMBL" id="JACIEU010000037">
    <property type="protein sequence ID" value="MBB4151423.1"/>
    <property type="molecule type" value="Genomic_DNA"/>
</dbReference>
<accession>A0A7W6PXZ6</accession>
<organism evidence="1 2">
    <name type="scientific">Sphingobium scionense</name>
    <dbReference type="NCBI Taxonomy" id="1404341"/>
    <lineage>
        <taxon>Bacteria</taxon>
        <taxon>Pseudomonadati</taxon>
        <taxon>Pseudomonadota</taxon>
        <taxon>Alphaproteobacteria</taxon>
        <taxon>Sphingomonadales</taxon>
        <taxon>Sphingomonadaceae</taxon>
        <taxon>Sphingobium</taxon>
    </lineage>
</organism>
<evidence type="ECO:0000313" key="2">
    <source>
        <dbReference type="Proteomes" id="UP000590524"/>
    </source>
</evidence>
<comment type="caution">
    <text evidence="1">The sequence shown here is derived from an EMBL/GenBank/DDBJ whole genome shotgun (WGS) entry which is preliminary data.</text>
</comment>
<dbReference type="AlphaFoldDB" id="A0A7W6PXZ6"/>
<reference evidence="1 2" key="1">
    <citation type="submission" date="2020-08" db="EMBL/GenBank/DDBJ databases">
        <title>Genomic Encyclopedia of Type Strains, Phase IV (KMG-IV): sequencing the most valuable type-strain genomes for metagenomic binning, comparative biology and taxonomic classification.</title>
        <authorList>
            <person name="Goeker M."/>
        </authorList>
    </citation>
    <scope>NUCLEOTIDE SEQUENCE [LARGE SCALE GENOMIC DNA]</scope>
    <source>
        <strain evidence="1 2">DSM 19371</strain>
    </source>
</reference>
<gene>
    <name evidence="1" type="ORF">GGQ90_005235</name>
</gene>
<dbReference type="Proteomes" id="UP000590524">
    <property type="component" value="Unassembled WGS sequence"/>
</dbReference>